<dbReference type="PANTHER" id="PTHR43401">
    <property type="entry name" value="L-THREONINE 3-DEHYDROGENASE"/>
    <property type="match status" value="1"/>
</dbReference>
<dbReference type="GO" id="GO:0008270">
    <property type="term" value="F:zinc ion binding"/>
    <property type="evidence" value="ECO:0007669"/>
    <property type="project" value="InterPro"/>
</dbReference>
<keyword evidence="5" id="KW-1133">Transmembrane helix</keyword>
<feature type="domain" description="Alcohol dehydrogenase-like C-terminal" evidence="6">
    <location>
        <begin position="189"/>
        <end position="318"/>
    </location>
</feature>
<keyword evidence="5" id="KW-0472">Membrane</keyword>
<dbReference type="EMBL" id="FP565575">
    <property type="protein sequence ID" value="CBE68898.1"/>
    <property type="molecule type" value="Genomic_DNA"/>
</dbReference>
<dbReference type="AlphaFoldDB" id="D5MGL7"/>
<feature type="transmembrane region" description="Helical" evidence="5">
    <location>
        <begin position="176"/>
        <end position="198"/>
    </location>
</feature>
<reference evidence="8 9" key="1">
    <citation type="journal article" date="2010" name="Nature">
        <title>Nitrite-driven anaerobic methane oxidation by oxygenic bacteria.</title>
        <authorList>
            <person name="Ettwig K.F."/>
            <person name="Butler M.K."/>
            <person name="Le Paslier D."/>
            <person name="Pelletier E."/>
            <person name="Mangenot S."/>
            <person name="Kuypers M.M.M."/>
            <person name="Schreiber F."/>
            <person name="Dutilh B.E."/>
            <person name="Zedelius J."/>
            <person name="de Beer D."/>
            <person name="Gloerich J."/>
            <person name="Wessels H.J.C.T."/>
            <person name="van Allen T."/>
            <person name="Luesken F."/>
            <person name="Wu M."/>
            <person name="van de Pas-Schoonen K.T."/>
            <person name="Op den Camp H.J.M."/>
            <person name="Janssen-Megens E.M."/>
            <person name="Francoijs K-J."/>
            <person name="Stunnenberg H."/>
            <person name="Weissenbach J."/>
            <person name="Jetten M.S.M."/>
            <person name="Strous M."/>
        </authorList>
    </citation>
    <scope>NUCLEOTIDE SEQUENCE [LARGE SCALE GENOMIC DNA]</scope>
</reference>
<dbReference type="PANTHER" id="PTHR43401:SF2">
    <property type="entry name" value="L-THREONINE 3-DEHYDROGENASE"/>
    <property type="match status" value="1"/>
</dbReference>
<gene>
    <name evidence="8" type="ORF">DAMO_1848</name>
</gene>
<dbReference type="SUPFAM" id="SSF51735">
    <property type="entry name" value="NAD(P)-binding Rossmann-fold domains"/>
    <property type="match status" value="1"/>
</dbReference>
<evidence type="ECO:0000256" key="4">
    <source>
        <dbReference type="RuleBase" id="RU361277"/>
    </source>
</evidence>
<accession>D5MGL7</accession>
<dbReference type="InterPro" id="IPR013154">
    <property type="entry name" value="ADH-like_N"/>
</dbReference>
<dbReference type="InterPro" id="IPR036291">
    <property type="entry name" value="NAD(P)-bd_dom_sf"/>
</dbReference>
<keyword evidence="2 4" id="KW-0862">Zinc</keyword>
<dbReference type="InterPro" id="IPR011032">
    <property type="entry name" value="GroES-like_sf"/>
</dbReference>
<dbReference type="Pfam" id="PF08240">
    <property type="entry name" value="ADH_N"/>
    <property type="match status" value="1"/>
</dbReference>
<sequence length="375" mass="40651">MIPVEILNRTMAAAVLHGPGDVRLEEVPIPPIGPKDLLARVEAASIDFTDRKVYLRGSHPMITIPGLFGHEWAGVVAARGEQADIRWQPGMRVVAANSAPCTDPEPSARCRACRRGRQGMCERLLYNNGAFAPYIRVPGRIAEVNLYELPAQVPFEEAALAEPLACVMHAVRRVQISGGDCVVIVGAGPIGLMFIAVLRNRYGQSIRLLSVDHHEDRLALAKSFGADAALNTAGGPENASVRTALGVERADVVIEAVGSAQAHQDAFELVGRGGTLVPFGGVAQGTVLPLDLYRLHYEEIRIVPIYHHTPADVADAVHAIIRREVPVARLITARLPLIELPKALEMVQERTTLRTILFPWGERSASEGLRNDCTI</sequence>
<name>D5MGL7_METO1</name>
<dbReference type="eggNOG" id="COG1063">
    <property type="taxonomic scope" value="Bacteria"/>
</dbReference>
<keyword evidence="5" id="KW-0812">Transmembrane</keyword>
<dbReference type="Proteomes" id="UP000006898">
    <property type="component" value="Chromosome"/>
</dbReference>
<dbReference type="InterPro" id="IPR050129">
    <property type="entry name" value="Zn_alcohol_dh"/>
</dbReference>
<comment type="cofactor">
    <cofactor evidence="4">
        <name>Zn(2+)</name>
        <dbReference type="ChEBI" id="CHEBI:29105"/>
    </cofactor>
</comment>
<dbReference type="InterPro" id="IPR013149">
    <property type="entry name" value="ADH-like_C"/>
</dbReference>
<evidence type="ECO:0000256" key="2">
    <source>
        <dbReference type="ARBA" id="ARBA00022833"/>
    </source>
</evidence>
<protein>
    <submittedName>
        <fullName evidence="8">Uncharacterized protein</fullName>
    </submittedName>
</protein>
<dbReference type="InterPro" id="IPR002328">
    <property type="entry name" value="ADH_Zn_CS"/>
</dbReference>
<dbReference type="GO" id="GO:0016491">
    <property type="term" value="F:oxidoreductase activity"/>
    <property type="evidence" value="ECO:0007669"/>
    <property type="project" value="UniProtKB-KW"/>
</dbReference>
<feature type="domain" description="Alcohol dehydrogenase-like N-terminal" evidence="7">
    <location>
        <begin position="33"/>
        <end position="140"/>
    </location>
</feature>
<dbReference type="HOGENOM" id="CLU_026673_11_0_0"/>
<comment type="similarity">
    <text evidence="4">Belongs to the zinc-containing alcohol dehydrogenase family.</text>
</comment>
<evidence type="ECO:0000256" key="3">
    <source>
        <dbReference type="ARBA" id="ARBA00023002"/>
    </source>
</evidence>
<keyword evidence="3" id="KW-0560">Oxidoreductase</keyword>
<dbReference type="Pfam" id="PF00107">
    <property type="entry name" value="ADH_zinc_N"/>
    <property type="match status" value="1"/>
</dbReference>
<proteinExistence type="inferred from homology"/>
<dbReference type="PROSITE" id="PS00059">
    <property type="entry name" value="ADH_ZINC"/>
    <property type="match status" value="1"/>
</dbReference>
<evidence type="ECO:0000259" key="6">
    <source>
        <dbReference type="Pfam" id="PF00107"/>
    </source>
</evidence>
<organism evidence="8 9">
    <name type="scientific">Methylomirabilis oxygeniifera</name>
    <dbReference type="NCBI Taxonomy" id="671143"/>
    <lineage>
        <taxon>Bacteria</taxon>
        <taxon>Candidatus Methylomirabilota</taxon>
        <taxon>Candidatus Methylomirabilia</taxon>
        <taxon>Candidatus Methylomirabilales</taxon>
        <taxon>Candidatus Methylomirabilaceae</taxon>
        <taxon>Candidatus Methylomirabilis</taxon>
    </lineage>
</organism>
<evidence type="ECO:0000256" key="5">
    <source>
        <dbReference type="SAM" id="Phobius"/>
    </source>
</evidence>
<keyword evidence="1 4" id="KW-0479">Metal-binding</keyword>
<dbReference type="Gene3D" id="3.90.180.10">
    <property type="entry name" value="Medium-chain alcohol dehydrogenases, catalytic domain"/>
    <property type="match status" value="1"/>
</dbReference>
<dbReference type="SUPFAM" id="SSF50129">
    <property type="entry name" value="GroES-like"/>
    <property type="match status" value="1"/>
</dbReference>
<evidence type="ECO:0000313" key="8">
    <source>
        <dbReference type="EMBL" id="CBE68898.1"/>
    </source>
</evidence>
<dbReference type="KEGG" id="mox:DAMO_1848"/>
<evidence type="ECO:0000313" key="9">
    <source>
        <dbReference type="Proteomes" id="UP000006898"/>
    </source>
</evidence>
<dbReference type="Gene3D" id="3.40.50.720">
    <property type="entry name" value="NAD(P)-binding Rossmann-like Domain"/>
    <property type="match status" value="1"/>
</dbReference>
<evidence type="ECO:0000256" key="1">
    <source>
        <dbReference type="ARBA" id="ARBA00022723"/>
    </source>
</evidence>
<dbReference type="STRING" id="671143.DAMO_1848"/>
<evidence type="ECO:0000259" key="7">
    <source>
        <dbReference type="Pfam" id="PF08240"/>
    </source>
</evidence>